<evidence type="ECO:0000313" key="1">
    <source>
        <dbReference type="EMBL" id="KAK3611165.1"/>
    </source>
</evidence>
<dbReference type="AlphaFoldDB" id="A0AAE0TIS5"/>
<protein>
    <submittedName>
        <fullName evidence="1">Uncharacterized protein</fullName>
    </submittedName>
</protein>
<reference evidence="1" key="1">
    <citation type="journal article" date="2021" name="Genome Biol. Evol.">
        <title>A High-Quality Reference Genome for a Parasitic Bivalve with Doubly Uniparental Inheritance (Bivalvia: Unionida).</title>
        <authorList>
            <person name="Smith C.H."/>
        </authorList>
    </citation>
    <scope>NUCLEOTIDE SEQUENCE</scope>
    <source>
        <strain evidence="1">CHS0354</strain>
    </source>
</reference>
<accession>A0AAE0TIS5</accession>
<dbReference type="InterPro" id="IPR011042">
    <property type="entry name" value="6-blade_b-propeller_TolB-like"/>
</dbReference>
<keyword evidence="2" id="KW-1185">Reference proteome</keyword>
<dbReference type="Gene3D" id="2.120.10.30">
    <property type="entry name" value="TolB, C-terminal domain"/>
    <property type="match status" value="1"/>
</dbReference>
<dbReference type="EMBL" id="JAEAOA010001582">
    <property type="protein sequence ID" value="KAK3611165.1"/>
    <property type="molecule type" value="Genomic_DNA"/>
</dbReference>
<organism evidence="1 2">
    <name type="scientific">Potamilus streckersoni</name>
    <dbReference type="NCBI Taxonomy" id="2493646"/>
    <lineage>
        <taxon>Eukaryota</taxon>
        <taxon>Metazoa</taxon>
        <taxon>Spiralia</taxon>
        <taxon>Lophotrochozoa</taxon>
        <taxon>Mollusca</taxon>
        <taxon>Bivalvia</taxon>
        <taxon>Autobranchia</taxon>
        <taxon>Heteroconchia</taxon>
        <taxon>Palaeoheterodonta</taxon>
        <taxon>Unionida</taxon>
        <taxon>Unionoidea</taxon>
        <taxon>Unionidae</taxon>
        <taxon>Ambleminae</taxon>
        <taxon>Lampsilini</taxon>
        <taxon>Potamilus</taxon>
    </lineage>
</organism>
<comment type="caution">
    <text evidence="1">The sequence shown here is derived from an EMBL/GenBank/DDBJ whole genome shotgun (WGS) entry which is preliminary data.</text>
</comment>
<evidence type="ECO:0000313" key="2">
    <source>
        <dbReference type="Proteomes" id="UP001195483"/>
    </source>
</evidence>
<proteinExistence type="predicted"/>
<sequence length="167" mass="18422">MEELAANPQNVIKLGNQLKTVSSDLKIPAIQDPWYTGITFLPGDRVMLADHDNKQCIVLSSSYQFITSYTLTVQPWNICVLNEKEVAVSFFGLNEIQILSVIVDVINSVSTIRTNCICDGITDAGKGQMIINDGAKGCWSLISSTGEVKASHQYDSDKSHYNYILSE</sequence>
<reference evidence="1" key="2">
    <citation type="journal article" date="2021" name="Genome Biol. Evol.">
        <title>Developing a high-quality reference genome for a parasitic bivalve with doubly uniparental inheritance (Bivalvia: Unionida).</title>
        <authorList>
            <person name="Smith C.H."/>
        </authorList>
    </citation>
    <scope>NUCLEOTIDE SEQUENCE</scope>
    <source>
        <strain evidence="1">CHS0354</strain>
        <tissue evidence="1">Mantle</tissue>
    </source>
</reference>
<name>A0AAE0TIS5_9BIVA</name>
<gene>
    <name evidence="1" type="ORF">CHS0354_026572</name>
</gene>
<dbReference type="Proteomes" id="UP001195483">
    <property type="component" value="Unassembled WGS sequence"/>
</dbReference>
<reference evidence="1" key="3">
    <citation type="submission" date="2023-05" db="EMBL/GenBank/DDBJ databases">
        <authorList>
            <person name="Smith C.H."/>
        </authorList>
    </citation>
    <scope>NUCLEOTIDE SEQUENCE</scope>
    <source>
        <strain evidence="1">CHS0354</strain>
        <tissue evidence="1">Mantle</tissue>
    </source>
</reference>